<keyword evidence="3" id="KW-0677">Repeat</keyword>
<sequence length="912" mass="102499">MAGRPNIPPPPADHLFAFHPQSSPESQPPPITNPQQNLGFPNSTSRFSEVSQLAAMPTQVRNGTSEQPPERPLIPPVPGTQAAQEQQSTSDSHSTSSTPSEQSSSDQEEVDEEGETRGQPRRPWIPIPEDTTIPCEDEIVYAQSRGEHCAVNDRFHFERQTFFDLDDSAFKVLECGRIDWVVERFNGTQEAPNTELIMRSGTVEIGGCDWRIKLFPHGNGTPFVSVYIENATMQSPGYQEFDEFVDPPFPRLEGHDYGELEIKKRRSVAAQVGVVMYNPDEPRTNELKMDAHQFSKATADYGWRYFFHRDDLPHRRHGQREALLRRDKIAFSAYIRVIEDPTRALWRHDRDTEYETSVLNTGLRPFAAQTPVIAGIIPLLHFKPFRDFVLGHTGPTQLAHYLKLLLWKLFSRTKSPHYGPCHGTTNGENEGVDCISFLRQVSRILKEEVYTPAAVEELIGDFDGENASAVRTNRLKTKNASSIQEAVNTVGIPLATPALLTLELERQGFDREKRRWNKLTNRVGIENVISVGQTEYHIHAVVTHCGHLTSGRHNVYVRPGIDDIWYGYEDCKVTAMTKKQAVSNHEGRDAASDSALKRRDSPLSGLEDFTEDTSEIIYAVMYVRRDCMNAVSPNGTETWAVPDSIREGIAWEDEYGPQNKSDEGNSDASSRAEQDRSESDLRLREQRETERLATEQTERVGTPDWPLTDEEGDVVMSDADSDDFGDYAENLAASTSLSQIPAIPSQGQKWFTTFDCLGRDYYQGYMLGSHYHGDGHLIAMNGDEYLGTFNQGQKSGPGKMIYAATGNIYEGAWLADQHHGHGKLTEKATGNVFEGGWQAGKKHGDFVLKGRVTEEERSCCTICYEREMTTAFYDCGHVIACKECASQLESCPICRRRVVGRLQIFGVRMSLE</sequence>
<protein>
    <recommendedName>
        <fullName evidence="10">RING-type domain-containing protein</fullName>
    </recommendedName>
</protein>
<dbReference type="SUPFAM" id="SSF57850">
    <property type="entry name" value="RING/U-box"/>
    <property type="match status" value="1"/>
</dbReference>
<feature type="region of interest" description="Disordered" evidence="5">
    <location>
        <begin position="654"/>
        <end position="711"/>
    </location>
</feature>
<evidence type="ECO:0000256" key="4">
    <source>
        <dbReference type="PROSITE-ProRule" id="PRU00175"/>
    </source>
</evidence>
<dbReference type="PANTHER" id="PTHR23084:SF263">
    <property type="entry name" value="MORN REPEAT-CONTAINING PROTEIN 1"/>
    <property type="match status" value="1"/>
</dbReference>
<dbReference type="InterPro" id="IPR013083">
    <property type="entry name" value="Znf_RING/FYVE/PHD"/>
</dbReference>
<dbReference type="InterPro" id="IPR008974">
    <property type="entry name" value="TRAF-like"/>
</dbReference>
<feature type="compositionally biased region" description="Low complexity" evidence="5">
    <location>
        <begin position="84"/>
        <end position="105"/>
    </location>
</feature>
<dbReference type="InterPro" id="IPR038765">
    <property type="entry name" value="Papain-like_cys_pep_sf"/>
</dbReference>
<organism evidence="8 9">
    <name type="scientific">Salinomyces thailandicus</name>
    <dbReference type="NCBI Taxonomy" id="706561"/>
    <lineage>
        <taxon>Eukaryota</taxon>
        <taxon>Fungi</taxon>
        <taxon>Dikarya</taxon>
        <taxon>Ascomycota</taxon>
        <taxon>Pezizomycotina</taxon>
        <taxon>Dothideomycetes</taxon>
        <taxon>Dothideomycetidae</taxon>
        <taxon>Mycosphaerellales</taxon>
        <taxon>Teratosphaeriaceae</taxon>
        <taxon>Salinomyces</taxon>
    </lineage>
</organism>
<dbReference type="InterPro" id="IPR001394">
    <property type="entry name" value="Peptidase_C19_UCH"/>
</dbReference>
<dbReference type="OrthoDB" id="294378at2759"/>
<dbReference type="GO" id="GO:0008270">
    <property type="term" value="F:zinc ion binding"/>
    <property type="evidence" value="ECO:0007669"/>
    <property type="project" value="UniProtKB-KW"/>
</dbReference>
<feature type="domain" description="MATH" evidence="7">
    <location>
        <begin position="175"/>
        <end position="335"/>
    </location>
</feature>
<evidence type="ECO:0000256" key="2">
    <source>
        <dbReference type="ARBA" id="ARBA00022490"/>
    </source>
</evidence>
<feature type="compositionally biased region" description="Polar residues" evidence="5">
    <location>
        <begin position="33"/>
        <end position="51"/>
    </location>
</feature>
<feature type="compositionally biased region" description="Basic and acidic residues" evidence="5">
    <location>
        <begin position="670"/>
        <end position="698"/>
    </location>
</feature>
<evidence type="ECO:0000259" key="7">
    <source>
        <dbReference type="PROSITE" id="PS50144"/>
    </source>
</evidence>
<dbReference type="SMART" id="SM00698">
    <property type="entry name" value="MORN"/>
    <property type="match status" value="2"/>
</dbReference>
<keyword evidence="4" id="KW-0862">Zinc</keyword>
<dbReference type="PROSITE" id="PS50089">
    <property type="entry name" value="ZF_RING_2"/>
    <property type="match status" value="1"/>
</dbReference>
<feature type="compositionally biased region" description="Basic and acidic residues" evidence="5">
    <location>
        <begin position="585"/>
        <end position="601"/>
    </location>
</feature>
<name>A0A4U0U9H4_9PEZI</name>
<feature type="compositionally biased region" description="Pro residues" evidence="5">
    <location>
        <begin position="1"/>
        <end position="12"/>
    </location>
</feature>
<dbReference type="Pfam" id="PF02493">
    <property type="entry name" value="MORN"/>
    <property type="match status" value="3"/>
</dbReference>
<dbReference type="SUPFAM" id="SSF49599">
    <property type="entry name" value="TRAF domain-like"/>
    <property type="match status" value="1"/>
</dbReference>
<dbReference type="Pfam" id="PF13920">
    <property type="entry name" value="zf-C3HC4_3"/>
    <property type="match status" value="1"/>
</dbReference>
<dbReference type="PANTHER" id="PTHR23084">
    <property type="entry name" value="PHOSPHATIDYLINOSITOL-4-PHOSPHATE 5-KINASE RELATED"/>
    <property type="match status" value="1"/>
</dbReference>
<evidence type="ECO:0000259" key="6">
    <source>
        <dbReference type="PROSITE" id="PS50089"/>
    </source>
</evidence>
<dbReference type="Proteomes" id="UP000308549">
    <property type="component" value="Unassembled WGS sequence"/>
</dbReference>
<accession>A0A4U0U9H4</accession>
<comment type="caution">
    <text evidence="8">The sequence shown here is derived from an EMBL/GenBank/DDBJ whole genome shotgun (WGS) entry which is preliminary data.</text>
</comment>
<evidence type="ECO:0000256" key="5">
    <source>
        <dbReference type="SAM" id="MobiDB-lite"/>
    </source>
</evidence>
<keyword evidence="2" id="KW-0963">Cytoplasm</keyword>
<keyword evidence="9" id="KW-1185">Reference proteome</keyword>
<dbReference type="SUPFAM" id="SSF54001">
    <property type="entry name" value="Cysteine proteinases"/>
    <property type="match status" value="1"/>
</dbReference>
<dbReference type="InterPro" id="IPR002083">
    <property type="entry name" value="MATH/TRAF_dom"/>
</dbReference>
<reference evidence="8 9" key="1">
    <citation type="submission" date="2017-03" db="EMBL/GenBank/DDBJ databases">
        <title>Genomes of endolithic fungi from Antarctica.</title>
        <authorList>
            <person name="Coleine C."/>
            <person name="Masonjones S."/>
            <person name="Stajich J.E."/>
        </authorList>
    </citation>
    <scope>NUCLEOTIDE SEQUENCE [LARGE SCALE GENOMIC DNA]</scope>
    <source>
        <strain evidence="8 9">CCFEE 6315</strain>
    </source>
</reference>
<dbReference type="GO" id="GO:0004843">
    <property type="term" value="F:cysteine-type deubiquitinase activity"/>
    <property type="evidence" value="ECO:0007669"/>
    <property type="project" value="InterPro"/>
</dbReference>
<dbReference type="EMBL" id="NAJL01000009">
    <property type="protein sequence ID" value="TKA31106.1"/>
    <property type="molecule type" value="Genomic_DNA"/>
</dbReference>
<dbReference type="Gene3D" id="3.30.40.10">
    <property type="entry name" value="Zinc/RING finger domain, C3HC4 (zinc finger)"/>
    <property type="match status" value="1"/>
</dbReference>
<dbReference type="SUPFAM" id="SSF82185">
    <property type="entry name" value="Histone H3 K4-specific methyltransferase SET7/9 N-terminal domain"/>
    <property type="match status" value="1"/>
</dbReference>
<dbReference type="Gene3D" id="3.90.70.10">
    <property type="entry name" value="Cysteine proteinases"/>
    <property type="match status" value="1"/>
</dbReference>
<dbReference type="CDD" id="cd02257">
    <property type="entry name" value="Peptidase_C19"/>
    <property type="match status" value="1"/>
</dbReference>
<dbReference type="InterPro" id="IPR003409">
    <property type="entry name" value="MORN"/>
</dbReference>
<feature type="region of interest" description="Disordered" evidence="5">
    <location>
        <begin position="579"/>
        <end position="606"/>
    </location>
</feature>
<dbReference type="GO" id="GO:0005737">
    <property type="term" value="C:cytoplasm"/>
    <property type="evidence" value="ECO:0007669"/>
    <property type="project" value="UniProtKB-SubCell"/>
</dbReference>
<dbReference type="InterPro" id="IPR001841">
    <property type="entry name" value="Znf_RING"/>
</dbReference>
<dbReference type="AlphaFoldDB" id="A0A4U0U9H4"/>
<keyword evidence="4" id="KW-0863">Zinc-finger</keyword>
<feature type="domain" description="RING-type" evidence="6">
    <location>
        <begin position="860"/>
        <end position="895"/>
    </location>
</feature>
<dbReference type="GO" id="GO:0016579">
    <property type="term" value="P:protein deubiquitination"/>
    <property type="evidence" value="ECO:0007669"/>
    <property type="project" value="InterPro"/>
</dbReference>
<dbReference type="PROSITE" id="PS50144">
    <property type="entry name" value="MATH"/>
    <property type="match status" value="1"/>
</dbReference>
<evidence type="ECO:0000313" key="8">
    <source>
        <dbReference type="EMBL" id="TKA31106.1"/>
    </source>
</evidence>
<comment type="subcellular location">
    <subcellularLocation>
        <location evidence="1">Cytoplasm</location>
    </subcellularLocation>
</comment>
<gene>
    <name evidence="8" type="ORF">B0A50_02075</name>
</gene>
<evidence type="ECO:0000313" key="9">
    <source>
        <dbReference type="Proteomes" id="UP000308549"/>
    </source>
</evidence>
<feature type="region of interest" description="Disordered" evidence="5">
    <location>
        <begin position="1"/>
        <end position="130"/>
    </location>
</feature>
<dbReference type="Pfam" id="PF00443">
    <property type="entry name" value="UCH"/>
    <property type="match status" value="1"/>
</dbReference>
<dbReference type="Gene3D" id="2.60.210.10">
    <property type="entry name" value="Apoptosis, Tumor Necrosis Factor Receptor Associated Protein 2, Chain A"/>
    <property type="match status" value="1"/>
</dbReference>
<evidence type="ECO:0008006" key="10">
    <source>
        <dbReference type="Google" id="ProtNLM"/>
    </source>
</evidence>
<evidence type="ECO:0000256" key="3">
    <source>
        <dbReference type="ARBA" id="ARBA00022737"/>
    </source>
</evidence>
<evidence type="ECO:0000256" key="1">
    <source>
        <dbReference type="ARBA" id="ARBA00004496"/>
    </source>
</evidence>
<dbReference type="SMART" id="SM00184">
    <property type="entry name" value="RING"/>
    <property type="match status" value="1"/>
</dbReference>
<proteinExistence type="predicted"/>
<keyword evidence="4" id="KW-0479">Metal-binding</keyword>